<sequence>MKQGQEKKQTAHFRFRTHLSTSSSVKQEVIVRPYSVANKLDVPKLHQKSLREFLLSLASLKEAEATEEIFVTSSTVASIVKRMGSKIILYHDVQSWEKVKRSNLAQFKKRFDNTLQGTRIKKLVSEVREEGESIHSDGGQLSPAPSSS</sequence>
<name>A0A8X6UAH3_NEPPI</name>
<protein>
    <submittedName>
        <fullName evidence="2">Uncharacterized protein</fullName>
    </submittedName>
</protein>
<dbReference type="AlphaFoldDB" id="A0A8X6UAH3"/>
<gene>
    <name evidence="2" type="ORF">NPIL_644191</name>
</gene>
<organism evidence="2 3">
    <name type="scientific">Nephila pilipes</name>
    <name type="common">Giant wood spider</name>
    <name type="synonym">Nephila maculata</name>
    <dbReference type="NCBI Taxonomy" id="299642"/>
    <lineage>
        <taxon>Eukaryota</taxon>
        <taxon>Metazoa</taxon>
        <taxon>Ecdysozoa</taxon>
        <taxon>Arthropoda</taxon>
        <taxon>Chelicerata</taxon>
        <taxon>Arachnida</taxon>
        <taxon>Araneae</taxon>
        <taxon>Araneomorphae</taxon>
        <taxon>Entelegynae</taxon>
        <taxon>Araneoidea</taxon>
        <taxon>Nephilidae</taxon>
        <taxon>Nephila</taxon>
    </lineage>
</organism>
<dbReference type="Proteomes" id="UP000887013">
    <property type="component" value="Unassembled WGS sequence"/>
</dbReference>
<evidence type="ECO:0000256" key="1">
    <source>
        <dbReference type="SAM" id="MobiDB-lite"/>
    </source>
</evidence>
<accession>A0A8X6UAH3</accession>
<dbReference type="EMBL" id="BMAW01075082">
    <property type="protein sequence ID" value="GFT94896.1"/>
    <property type="molecule type" value="Genomic_DNA"/>
</dbReference>
<comment type="caution">
    <text evidence="2">The sequence shown here is derived from an EMBL/GenBank/DDBJ whole genome shotgun (WGS) entry which is preliminary data.</text>
</comment>
<reference evidence="2" key="1">
    <citation type="submission" date="2020-08" db="EMBL/GenBank/DDBJ databases">
        <title>Multicomponent nature underlies the extraordinary mechanical properties of spider dragline silk.</title>
        <authorList>
            <person name="Kono N."/>
            <person name="Nakamura H."/>
            <person name="Mori M."/>
            <person name="Yoshida Y."/>
            <person name="Ohtoshi R."/>
            <person name="Malay A.D."/>
            <person name="Moran D.A.P."/>
            <person name="Tomita M."/>
            <person name="Numata K."/>
            <person name="Arakawa K."/>
        </authorList>
    </citation>
    <scope>NUCLEOTIDE SEQUENCE</scope>
</reference>
<proteinExistence type="predicted"/>
<feature type="region of interest" description="Disordered" evidence="1">
    <location>
        <begin position="129"/>
        <end position="148"/>
    </location>
</feature>
<evidence type="ECO:0000313" key="3">
    <source>
        <dbReference type="Proteomes" id="UP000887013"/>
    </source>
</evidence>
<keyword evidence="3" id="KW-1185">Reference proteome</keyword>
<evidence type="ECO:0000313" key="2">
    <source>
        <dbReference type="EMBL" id="GFT94896.1"/>
    </source>
</evidence>